<gene>
    <name evidence="1" type="ORF">PYW08_011529</name>
</gene>
<keyword evidence="2" id="KW-1185">Reference proteome</keyword>
<comment type="caution">
    <text evidence="1">The sequence shown here is derived from an EMBL/GenBank/DDBJ whole genome shotgun (WGS) entry which is preliminary data.</text>
</comment>
<evidence type="ECO:0000313" key="1">
    <source>
        <dbReference type="EMBL" id="KAJ8719354.1"/>
    </source>
</evidence>
<evidence type="ECO:0000313" key="2">
    <source>
        <dbReference type="Proteomes" id="UP001231649"/>
    </source>
</evidence>
<organism evidence="1 2">
    <name type="scientific">Mythimna loreyi</name>
    <dbReference type="NCBI Taxonomy" id="667449"/>
    <lineage>
        <taxon>Eukaryota</taxon>
        <taxon>Metazoa</taxon>
        <taxon>Ecdysozoa</taxon>
        <taxon>Arthropoda</taxon>
        <taxon>Hexapoda</taxon>
        <taxon>Insecta</taxon>
        <taxon>Pterygota</taxon>
        <taxon>Neoptera</taxon>
        <taxon>Endopterygota</taxon>
        <taxon>Lepidoptera</taxon>
        <taxon>Glossata</taxon>
        <taxon>Ditrysia</taxon>
        <taxon>Noctuoidea</taxon>
        <taxon>Noctuidae</taxon>
        <taxon>Noctuinae</taxon>
        <taxon>Hadenini</taxon>
        <taxon>Mythimna</taxon>
    </lineage>
</organism>
<dbReference type="EMBL" id="CM056779">
    <property type="protein sequence ID" value="KAJ8719354.1"/>
    <property type="molecule type" value="Genomic_DNA"/>
</dbReference>
<name>A0ACC2QK68_9NEOP</name>
<reference evidence="1" key="1">
    <citation type="submission" date="2023-03" db="EMBL/GenBank/DDBJ databases">
        <title>Chromosome-level genomes of two armyworms, Mythimna separata and Mythimna loreyi, provide insights into the biosynthesis and reception of sex pheromones.</title>
        <authorList>
            <person name="Zhao H."/>
        </authorList>
    </citation>
    <scope>NUCLEOTIDE SEQUENCE</scope>
    <source>
        <strain evidence="1">BeijingLab</strain>
    </source>
</reference>
<accession>A0ACC2QK68</accession>
<sequence>MDIKAGLLVITLLVGCFAAPTPEDDMSIFFDHTYPDSRIVGGSTAAAGSHPHMVAMTTGLLVRGLRCGGSLVTQRTVLTAAHCITAVLSGGSLSYSLRVTVGTNRWNSGGQTYTLQRHINHPQWNPSTIKNDIGLLITSSNVVLNNQVRTVTITFAQVGGNVATRMAGWGRTSTSGSVSQTLLELRATTLAPNDCVTRMRQASIQLNHPAPAVNPNLEVCTIQPVGAGVCNGDSGSALTRNDNGQQFGVTSWTLPCARGAPDVFVRLSAYQNWLRANVV</sequence>
<proteinExistence type="predicted"/>
<protein>
    <submittedName>
        <fullName evidence="1">Uncharacterized protein</fullName>
    </submittedName>
</protein>
<dbReference type="Proteomes" id="UP001231649">
    <property type="component" value="Chromosome 3"/>
</dbReference>